<protein>
    <submittedName>
        <fullName evidence="1">Uncharacterized protein</fullName>
    </submittedName>
</protein>
<organism evidence="1">
    <name type="scientific">marine sediment metagenome</name>
    <dbReference type="NCBI Taxonomy" id="412755"/>
    <lineage>
        <taxon>unclassified sequences</taxon>
        <taxon>metagenomes</taxon>
        <taxon>ecological metagenomes</taxon>
    </lineage>
</organism>
<comment type="caution">
    <text evidence="1">The sequence shown here is derived from an EMBL/GenBank/DDBJ whole genome shotgun (WGS) entry which is preliminary data.</text>
</comment>
<dbReference type="EMBL" id="LAZR01069416">
    <property type="protein sequence ID" value="KKK47745.1"/>
    <property type="molecule type" value="Genomic_DNA"/>
</dbReference>
<feature type="non-terminal residue" evidence="1">
    <location>
        <position position="1"/>
    </location>
</feature>
<reference evidence="1" key="1">
    <citation type="journal article" date="2015" name="Nature">
        <title>Complex archaea that bridge the gap between prokaryotes and eukaryotes.</title>
        <authorList>
            <person name="Spang A."/>
            <person name="Saw J.H."/>
            <person name="Jorgensen S.L."/>
            <person name="Zaremba-Niedzwiedzka K."/>
            <person name="Martijn J."/>
            <person name="Lind A.E."/>
            <person name="van Eijk R."/>
            <person name="Schleper C."/>
            <person name="Guy L."/>
            <person name="Ettema T.J."/>
        </authorList>
    </citation>
    <scope>NUCLEOTIDE SEQUENCE</scope>
</reference>
<evidence type="ECO:0000313" key="1">
    <source>
        <dbReference type="EMBL" id="KKK47745.1"/>
    </source>
</evidence>
<dbReference type="AlphaFoldDB" id="A0A0F8WHT5"/>
<proteinExistence type="predicted"/>
<name>A0A0F8WHT5_9ZZZZ</name>
<sequence length="52" mass="6024">LPGLFVLTSLLFNFIFCIESNAELKVGIAKAEKDWVEIQKIKKNYRKLIELV</sequence>
<accession>A0A0F8WHT5</accession>
<gene>
    <name evidence="1" type="ORF">LCGC14_3152060</name>
</gene>